<dbReference type="InterPro" id="IPR021561">
    <property type="entry name" value="AbiEi_3"/>
</dbReference>
<evidence type="ECO:0000259" key="1">
    <source>
        <dbReference type="Pfam" id="PF17194"/>
    </source>
</evidence>
<dbReference type="eggNOG" id="COG5340">
    <property type="taxonomic scope" value="Bacteria"/>
</dbReference>
<keyword evidence="3" id="KW-1185">Reference proteome</keyword>
<name>B2JC80_PARP8</name>
<feature type="domain" description="Transcriptional regulator AbiEi antitoxin N-terminal" evidence="1">
    <location>
        <begin position="1"/>
        <end position="84"/>
    </location>
</feature>
<protein>
    <recommendedName>
        <fullName evidence="1">Transcriptional regulator AbiEi antitoxin N-terminal domain-containing protein</fullName>
    </recommendedName>
</protein>
<gene>
    <name evidence="2" type="ordered locus">Bphy_0251</name>
</gene>
<evidence type="ECO:0000313" key="2">
    <source>
        <dbReference type="EMBL" id="ACC69444.1"/>
    </source>
</evidence>
<organism evidence="2 3">
    <name type="scientific">Paraburkholderia phymatum (strain DSM 17167 / CIP 108236 / LMG 21445 / STM815)</name>
    <name type="common">Burkholderia phymatum</name>
    <dbReference type="NCBI Taxonomy" id="391038"/>
    <lineage>
        <taxon>Bacteria</taxon>
        <taxon>Pseudomonadati</taxon>
        <taxon>Pseudomonadota</taxon>
        <taxon>Betaproteobacteria</taxon>
        <taxon>Burkholderiales</taxon>
        <taxon>Burkholderiaceae</taxon>
        <taxon>Paraburkholderia</taxon>
    </lineage>
</organism>
<dbReference type="Pfam" id="PF11459">
    <property type="entry name" value="AbiEi_3"/>
    <property type="match status" value="1"/>
</dbReference>
<dbReference type="HOGENOM" id="CLU_077664_2_0_4"/>
<evidence type="ECO:0000313" key="3">
    <source>
        <dbReference type="Proteomes" id="UP000001192"/>
    </source>
</evidence>
<dbReference type="AlphaFoldDB" id="B2JC80"/>
<sequence>MDSAPRGTPLDTDFLRTLGVDPSATTRMIKAGWLHRLSKGAYLLRGDSPSRDGLIAYLSRQIVGLHVGGKTALDWQGIRHNIAFRPRIVLWGATPYRFPTWVAQYMSYTYQTTRLFGDWNAPSAYLKPLPFGDSRVLVSIPELAFLELVSAIGRDGIKGQSMEEALNIADGLRNLRSELLAEMLERCTSVKVVKLARDLGVSSGHAWGRDLQTFVDRKGANRRWTRRLKDGTRLTLKP</sequence>
<accession>B2JC80</accession>
<reference evidence="3" key="1">
    <citation type="journal article" date="2014" name="Stand. Genomic Sci.">
        <title>Complete genome sequence of Burkholderia phymatum STM815(T), a broad host range and efficient nitrogen-fixing symbiont of Mimosa species.</title>
        <authorList>
            <person name="Moulin L."/>
            <person name="Klonowska A."/>
            <person name="Caroline B."/>
            <person name="Booth K."/>
            <person name="Vriezen J.A."/>
            <person name="Melkonian R."/>
            <person name="James E.K."/>
            <person name="Young J.P."/>
            <person name="Bena G."/>
            <person name="Hauser L."/>
            <person name="Land M."/>
            <person name="Kyrpides N."/>
            <person name="Bruce D."/>
            <person name="Chain P."/>
            <person name="Copeland A."/>
            <person name="Pitluck S."/>
            <person name="Woyke T."/>
            <person name="Lizotte-Waniewski M."/>
            <person name="Bristow J."/>
            <person name="Riley M."/>
        </authorList>
    </citation>
    <scope>NUCLEOTIDE SEQUENCE [LARGE SCALE GENOMIC DNA]</scope>
    <source>
        <strain evidence="3">DSM 17167 / CIP 108236 / LMG 21445 / STM815</strain>
    </source>
</reference>
<dbReference type="EMBL" id="CP001043">
    <property type="protein sequence ID" value="ACC69444.1"/>
    <property type="molecule type" value="Genomic_DNA"/>
</dbReference>
<dbReference type="STRING" id="391038.Bphy_0251"/>
<proteinExistence type="predicted"/>
<dbReference type="Proteomes" id="UP000001192">
    <property type="component" value="Chromosome 1"/>
</dbReference>
<dbReference type="InterPro" id="IPR033455">
    <property type="entry name" value="AbiEi_3_N"/>
</dbReference>
<dbReference type="Pfam" id="PF17194">
    <property type="entry name" value="AbiEi_3_N"/>
    <property type="match status" value="1"/>
</dbReference>
<dbReference type="KEGG" id="bph:Bphy_0251"/>